<reference evidence="3" key="1">
    <citation type="submission" date="2021-02" db="EMBL/GenBank/DDBJ databases">
        <authorList>
            <person name="Dougan E. K."/>
            <person name="Rhodes N."/>
            <person name="Thang M."/>
            <person name="Chan C."/>
        </authorList>
    </citation>
    <scope>NUCLEOTIDE SEQUENCE</scope>
</reference>
<keyword evidence="2" id="KW-0812">Transmembrane</keyword>
<dbReference type="Proteomes" id="UP000649617">
    <property type="component" value="Unassembled WGS sequence"/>
</dbReference>
<evidence type="ECO:0000256" key="1">
    <source>
        <dbReference type="SAM" id="MobiDB-lite"/>
    </source>
</evidence>
<protein>
    <submittedName>
        <fullName evidence="3">Uncharacterized protein</fullName>
    </submittedName>
</protein>
<evidence type="ECO:0000313" key="4">
    <source>
        <dbReference type="Proteomes" id="UP000649617"/>
    </source>
</evidence>
<feature type="transmembrane region" description="Helical" evidence="2">
    <location>
        <begin position="12"/>
        <end position="32"/>
    </location>
</feature>
<keyword evidence="2" id="KW-0472">Membrane</keyword>
<comment type="caution">
    <text evidence="3">The sequence shown here is derived from an EMBL/GenBank/DDBJ whole genome shotgun (WGS) entry which is preliminary data.</text>
</comment>
<dbReference type="EMBL" id="CAJNIZ010010722">
    <property type="protein sequence ID" value="CAE7305158.1"/>
    <property type="molecule type" value="Genomic_DNA"/>
</dbReference>
<sequence>MSDALKENLWPVVITSLLTVLVGICGYVAVGIQNGLTSATSTLVVVQKDQVKLATQMSTLTSAVERLDTRQGELRLDMAARKANAFTAQEGNAVQLRISGNTALINEILRDNQKTLEQLQKEDERLPAVSRASMFEYDYEPESYAGDRVGCLRMFVLLVVFLLGSLGFLVAVRAAEQPTPPQPAVTVTARGGAYYRVLIDGDEVSKHSTQHKAHERAANEALANPDAAVEVRYEVRYEFTAVKPAPTPEPEPKPDPEPEPTAGAVTGERLKLVGGYQIPFTGVGGNNARYSGPGLDYDADRRAWVVRYGVGGHIAELIEQGPPGAGEPATWPELAIGRSGKPFATVDKIGPAGVLWLDADTVLCSGRKSYRSGFTADWLATLNLATGEERIIPMANPGADEQANFHMLQAFGAGLLRIPQPWADVHTGGRTIGAGRGGYDVLGSPLGPALAAINLDDPYPKRVLIDHPKETPAPRNPRYQFADSDRARLPMWRDPVGGRGYWIAGDCGQPAWVIGRALVFPASQVDGTIDYRAQGDRGGNLGHFGVEDPTVFYNTNDGPNRGDHQSETRNASLPPAVLRHRLYSYDPAQLAEVLAGEREPHACEPTISDFPLPEGARLVGLHYDESRGLLWALLRDVIDGKKPVLAAYTITQTEGE</sequence>
<dbReference type="AlphaFoldDB" id="A0A812NV69"/>
<keyword evidence="2" id="KW-1133">Transmembrane helix</keyword>
<feature type="transmembrane region" description="Helical" evidence="2">
    <location>
        <begin position="155"/>
        <end position="175"/>
    </location>
</feature>
<accession>A0A812NV69</accession>
<evidence type="ECO:0000313" key="3">
    <source>
        <dbReference type="EMBL" id="CAE7305158.1"/>
    </source>
</evidence>
<proteinExistence type="predicted"/>
<name>A0A812NV69_SYMPI</name>
<gene>
    <name evidence="3" type="ORF">SPIL2461_LOCUS6897</name>
</gene>
<keyword evidence="4" id="KW-1185">Reference proteome</keyword>
<organism evidence="3 4">
    <name type="scientific">Symbiodinium pilosum</name>
    <name type="common">Dinoflagellate</name>
    <dbReference type="NCBI Taxonomy" id="2952"/>
    <lineage>
        <taxon>Eukaryota</taxon>
        <taxon>Sar</taxon>
        <taxon>Alveolata</taxon>
        <taxon>Dinophyceae</taxon>
        <taxon>Suessiales</taxon>
        <taxon>Symbiodiniaceae</taxon>
        <taxon>Symbiodinium</taxon>
    </lineage>
</organism>
<feature type="region of interest" description="Disordered" evidence="1">
    <location>
        <begin position="242"/>
        <end position="263"/>
    </location>
</feature>
<evidence type="ECO:0000256" key="2">
    <source>
        <dbReference type="SAM" id="Phobius"/>
    </source>
</evidence>